<feature type="region of interest" description="Disordered" evidence="5">
    <location>
        <begin position="253"/>
        <end position="275"/>
    </location>
</feature>
<sequence length="761" mass="85773">MEDRVIIHAYRHLFQKGLQAVRHAPPARNVLRGQLRSSFRSGDRSDFDPEKIARTLEFLDRAAESNSYEHKIIKNLLHVRYFEQPSMRKSDIIYSLATLCTIKHYTRTCAILSYCLNALMSDYISSLLIEPIVRHARRLSPHSAESPEVVVPTASGNHDLEPDFPDTSLQKINSHDSPPVALPTFLDTDLECTRRRLVACRPSADDDLRGTMDDSDSEKPGDSEDSQILQSHQVASTYSRQNTEEVSAPAIATATSDAVSGRHDDNLPLRELPEDDGMTELRTKIHAIRDNDASGIQKARLIHSLMIESYQAARKTFSERQIPSQSPSSVRSREHSPISSSSPRTRRSIDRLSLDSSEQRTATPDRIYYNLSPEDLQPTFAPKDVDSGEPPAAGSGPTTEADDNISNDDYSDEDILVLGCQHYKRNVKLQCYTCKKWYTCRFCHDETEDHALERRKTENMLCMLCGVPQPAAQWCKECVRKAYIIAMIVAFAVLDKELGRIFITARCGHSIHQKCYDEFSKNSYKCPICSKSIMNMEARFRNLDRTIESQPMPIEFEDTRALVYCNDCGAKSDVPYHWLGLKCDLCESYNTAQLRLLSGADDMNEPDLISRPRVVPISIPDHSYEPLSATSLVNEAIAEPELRWRPSTATSADGRPIASRQRAVSPTVGNYFELSRDTTWAASIFSRRRSEGGNEDEEPGFWATSPLRKYTFFGSHDGSSGDESESDFGSVTTEELEDDDDLGLEEDDEDEIDPIEIFGHR</sequence>
<dbReference type="GO" id="GO:0061630">
    <property type="term" value="F:ubiquitin protein ligase activity"/>
    <property type="evidence" value="ECO:0007669"/>
    <property type="project" value="TreeGrafter"/>
</dbReference>
<accession>A0A1Q5Q8Y2</accession>
<feature type="region of interest" description="Disordered" evidence="5">
    <location>
        <begin position="204"/>
        <end position="228"/>
    </location>
</feature>
<dbReference type="Pfam" id="PF14599">
    <property type="entry name" value="zinc_ribbon_6"/>
    <property type="match status" value="1"/>
</dbReference>
<dbReference type="PROSITE" id="PS51266">
    <property type="entry name" value="ZF_CHY"/>
    <property type="match status" value="1"/>
</dbReference>
<comment type="caution">
    <text evidence="8">The sequence shown here is derived from an EMBL/GenBank/DDBJ whole genome shotgun (WGS) entry which is preliminary data.</text>
</comment>
<dbReference type="EMBL" id="LFMY01000005">
    <property type="protein sequence ID" value="OKL60593.1"/>
    <property type="molecule type" value="Genomic_DNA"/>
</dbReference>
<dbReference type="Gene3D" id="2.20.28.10">
    <property type="match status" value="1"/>
</dbReference>
<dbReference type="STRING" id="1441469.A0A1Q5Q8Y2"/>
<evidence type="ECO:0000259" key="7">
    <source>
        <dbReference type="PROSITE" id="PS51266"/>
    </source>
</evidence>
<dbReference type="InterPro" id="IPR013083">
    <property type="entry name" value="Znf_RING/FYVE/PHD"/>
</dbReference>
<dbReference type="Pfam" id="PF05495">
    <property type="entry name" value="zf-CHY"/>
    <property type="match status" value="1"/>
</dbReference>
<feature type="compositionally biased region" description="Polar residues" evidence="5">
    <location>
        <begin position="167"/>
        <end position="176"/>
    </location>
</feature>
<keyword evidence="2 4" id="KW-0863">Zinc-finger</keyword>
<dbReference type="GO" id="GO:0006511">
    <property type="term" value="P:ubiquitin-dependent protein catabolic process"/>
    <property type="evidence" value="ECO:0007669"/>
    <property type="project" value="TreeGrafter"/>
</dbReference>
<evidence type="ECO:0000256" key="5">
    <source>
        <dbReference type="SAM" id="MobiDB-lite"/>
    </source>
</evidence>
<feature type="compositionally biased region" description="Basic and acidic residues" evidence="5">
    <location>
        <begin position="260"/>
        <end position="272"/>
    </location>
</feature>
<dbReference type="PROSITE" id="PS50089">
    <property type="entry name" value="ZF_RING_2"/>
    <property type="match status" value="1"/>
</dbReference>
<name>A0A1Q5Q8Y2_TALAT</name>
<dbReference type="InterPro" id="IPR039512">
    <property type="entry name" value="RCHY1_zinc-ribbon"/>
</dbReference>
<feature type="compositionally biased region" description="Basic and acidic residues" evidence="5">
    <location>
        <begin position="204"/>
        <end position="222"/>
    </location>
</feature>
<evidence type="ECO:0000259" key="6">
    <source>
        <dbReference type="PROSITE" id="PS50089"/>
    </source>
</evidence>
<evidence type="ECO:0000313" key="8">
    <source>
        <dbReference type="EMBL" id="OKL60593.1"/>
    </source>
</evidence>
<evidence type="ECO:0000256" key="2">
    <source>
        <dbReference type="ARBA" id="ARBA00022771"/>
    </source>
</evidence>
<proteinExistence type="predicted"/>
<dbReference type="SUPFAM" id="SSF161219">
    <property type="entry name" value="CHY zinc finger-like"/>
    <property type="match status" value="1"/>
</dbReference>
<dbReference type="RefSeq" id="XP_020120714.1">
    <property type="nucleotide sequence ID" value="XM_020266669.1"/>
</dbReference>
<keyword evidence="9" id="KW-1185">Reference proteome</keyword>
<dbReference type="GO" id="GO:0008270">
    <property type="term" value="F:zinc ion binding"/>
    <property type="evidence" value="ECO:0007669"/>
    <property type="project" value="UniProtKB-KW"/>
</dbReference>
<feature type="region of interest" description="Disordered" evidence="5">
    <location>
        <begin position="140"/>
        <end position="178"/>
    </location>
</feature>
<keyword evidence="3" id="KW-0862">Zinc</keyword>
<feature type="region of interest" description="Disordered" evidence="5">
    <location>
        <begin position="713"/>
        <end position="761"/>
    </location>
</feature>
<dbReference type="Proteomes" id="UP000214365">
    <property type="component" value="Unassembled WGS sequence"/>
</dbReference>
<evidence type="ECO:0000313" key="9">
    <source>
        <dbReference type="Proteomes" id="UP000214365"/>
    </source>
</evidence>
<dbReference type="PANTHER" id="PTHR21319">
    <property type="entry name" value="RING FINGER AND CHY ZINC FINGER DOMAIN-CONTAINING PROTEIN 1"/>
    <property type="match status" value="1"/>
</dbReference>
<evidence type="ECO:0008006" key="10">
    <source>
        <dbReference type="Google" id="ProtNLM"/>
    </source>
</evidence>
<dbReference type="GO" id="GO:0016567">
    <property type="term" value="P:protein ubiquitination"/>
    <property type="evidence" value="ECO:0007669"/>
    <property type="project" value="TreeGrafter"/>
</dbReference>
<dbReference type="AlphaFoldDB" id="A0A1Q5Q8Y2"/>
<dbReference type="Gene3D" id="3.30.40.10">
    <property type="entry name" value="Zinc/RING finger domain, C3HC4 (zinc finger)"/>
    <property type="match status" value="1"/>
</dbReference>
<dbReference type="InterPro" id="IPR008913">
    <property type="entry name" value="Znf_CHY"/>
</dbReference>
<organism evidence="8 9">
    <name type="scientific">Talaromyces atroroseus</name>
    <dbReference type="NCBI Taxonomy" id="1441469"/>
    <lineage>
        <taxon>Eukaryota</taxon>
        <taxon>Fungi</taxon>
        <taxon>Dikarya</taxon>
        <taxon>Ascomycota</taxon>
        <taxon>Pezizomycotina</taxon>
        <taxon>Eurotiomycetes</taxon>
        <taxon>Eurotiomycetidae</taxon>
        <taxon>Eurotiales</taxon>
        <taxon>Trichocomaceae</taxon>
        <taxon>Talaromyces</taxon>
        <taxon>Talaromyces sect. Trachyspermi</taxon>
    </lineage>
</organism>
<feature type="region of interest" description="Disordered" evidence="5">
    <location>
        <begin position="316"/>
        <end position="406"/>
    </location>
</feature>
<evidence type="ECO:0000256" key="1">
    <source>
        <dbReference type="ARBA" id="ARBA00022723"/>
    </source>
</evidence>
<feature type="compositionally biased region" description="Acidic residues" evidence="5">
    <location>
        <begin position="734"/>
        <end position="754"/>
    </location>
</feature>
<reference evidence="8 9" key="1">
    <citation type="submission" date="2015-06" db="EMBL/GenBank/DDBJ databases">
        <title>Talaromyces atroroseus IBT 11181 draft genome.</title>
        <authorList>
            <person name="Rasmussen K.B."/>
            <person name="Rasmussen S."/>
            <person name="Petersen B."/>
            <person name="Sicheritz-Ponten T."/>
            <person name="Mortensen U.H."/>
            <person name="Thrane U."/>
        </authorList>
    </citation>
    <scope>NUCLEOTIDE SEQUENCE [LARGE SCALE GENOMIC DNA]</scope>
    <source>
        <strain evidence="8 9">IBT 11181</strain>
    </source>
</reference>
<dbReference type="InterPro" id="IPR037274">
    <property type="entry name" value="Znf_CHY_sf"/>
</dbReference>
<feature type="domain" description="CHY-type" evidence="7">
    <location>
        <begin position="413"/>
        <end position="480"/>
    </location>
</feature>
<keyword evidence="1" id="KW-0479">Metal-binding</keyword>
<dbReference type="OrthoDB" id="411372at2759"/>
<dbReference type="SUPFAM" id="SSF57850">
    <property type="entry name" value="RING/U-box"/>
    <property type="match status" value="1"/>
</dbReference>
<dbReference type="GO" id="GO:0005634">
    <property type="term" value="C:nucleus"/>
    <property type="evidence" value="ECO:0007669"/>
    <property type="project" value="TreeGrafter"/>
</dbReference>
<feature type="domain" description="RING-type" evidence="6">
    <location>
        <begin position="475"/>
        <end position="530"/>
    </location>
</feature>
<dbReference type="PANTHER" id="PTHR21319:SF0">
    <property type="entry name" value="AND RING FINGER DOMAIN PROTEIN, PUTATIVE (AFU_ORTHOLOGUE AFUA_1G08900)-RELATED"/>
    <property type="match status" value="1"/>
</dbReference>
<dbReference type="InterPro" id="IPR001841">
    <property type="entry name" value="Znf_RING"/>
</dbReference>
<dbReference type="GeneID" id="31004110"/>
<protein>
    <recommendedName>
        <fullName evidence="10">CHY-type domain-containing protein</fullName>
    </recommendedName>
</protein>
<evidence type="ECO:0000256" key="3">
    <source>
        <dbReference type="ARBA" id="ARBA00022833"/>
    </source>
</evidence>
<evidence type="ECO:0000256" key="4">
    <source>
        <dbReference type="PROSITE-ProRule" id="PRU00601"/>
    </source>
</evidence>
<gene>
    <name evidence="8" type="ORF">UA08_04355</name>
</gene>